<organism evidence="4 5">
    <name type="scientific">candidate division MSBL1 archaeon SCGC-AAA259M10</name>
    <dbReference type="NCBI Taxonomy" id="1698270"/>
    <lineage>
        <taxon>Archaea</taxon>
        <taxon>Methanobacteriati</taxon>
        <taxon>Methanobacteriota</taxon>
        <taxon>candidate division MSBL1</taxon>
    </lineage>
</organism>
<protein>
    <recommendedName>
        <fullName evidence="3">Class II aldolase/adducin N-terminal domain-containing protein</fullName>
    </recommendedName>
</protein>
<dbReference type="InterPro" id="IPR036409">
    <property type="entry name" value="Aldolase_II/adducin_N_sf"/>
</dbReference>
<reference evidence="4 5" key="1">
    <citation type="journal article" date="2016" name="Sci. Rep.">
        <title>Metabolic traits of an uncultured archaeal lineage -MSBL1- from brine pools of the Red Sea.</title>
        <authorList>
            <person name="Mwirichia R."/>
            <person name="Alam I."/>
            <person name="Rashid M."/>
            <person name="Vinu M."/>
            <person name="Ba-Alawi W."/>
            <person name="Anthony Kamau A."/>
            <person name="Kamanda Ngugi D."/>
            <person name="Goker M."/>
            <person name="Klenk H.P."/>
            <person name="Bajic V."/>
            <person name="Stingl U."/>
        </authorList>
    </citation>
    <scope>NUCLEOTIDE SEQUENCE [LARGE SCALE GENOMIC DNA]</scope>
    <source>
        <strain evidence="4">SCGC-AAA259M10</strain>
    </source>
</reference>
<dbReference type="GO" id="GO:0019323">
    <property type="term" value="P:pentose catabolic process"/>
    <property type="evidence" value="ECO:0007669"/>
    <property type="project" value="TreeGrafter"/>
</dbReference>
<sequence length="469" mass="51963">MRLGEINSTKIGEDPVQHMIDCGKIVTKIKLNNITSGNESVVVNEKSKPIEKLTMYITRSGSKLGHLDEPTAIVGTSLGKYDENMTLASSEADIHKEIHTKRLQKNPDLESSACLHAHTLHAAALTMQHRGPGKEEIDIPKKYQTENLGGSVPVFISQYGSGAADMTENVPEILANNPGIIIGHHGAFGVGEDLEICLRYLADLEDASKKIISDLTIPEKRKKIDNRVPDGWQNKYSVAGSSGSEGPETGEMTPETIESYAKKDEDSKYYNEIFSEFRETGQDLADFEMDPYSRSALSHRIGNSIYITRAGVDFSNLGKKDIFVFKMGEGKEIRPGICEGWVHERIYEEMSTSYIAHLVPEYSTRYSIHCGDSIIPIDVEGQYINKRIPVADPGSYVLSEENVDSVVEALETNEKVAYIKGLGGFSISQSVLYETLHFLESAESSVKMIELAESIGVDVKSLQKKFEEW</sequence>
<keyword evidence="2" id="KW-0456">Lyase</keyword>
<dbReference type="GO" id="GO:0016832">
    <property type="term" value="F:aldehyde-lyase activity"/>
    <property type="evidence" value="ECO:0007669"/>
    <property type="project" value="TreeGrafter"/>
</dbReference>
<dbReference type="SUPFAM" id="SSF53639">
    <property type="entry name" value="AraD/HMP-PK domain-like"/>
    <property type="match status" value="2"/>
</dbReference>
<dbReference type="PANTHER" id="PTHR22789">
    <property type="entry name" value="FUCULOSE PHOSPHATE ALDOLASE"/>
    <property type="match status" value="1"/>
</dbReference>
<feature type="domain" description="Class II aldolase/adducin N-terminal" evidence="3">
    <location>
        <begin position="17"/>
        <end position="212"/>
    </location>
</feature>
<dbReference type="InterPro" id="IPR050197">
    <property type="entry name" value="Aldolase_class_II_sugar_metab"/>
</dbReference>
<gene>
    <name evidence="4" type="ORF">AKJ40_02260</name>
</gene>
<evidence type="ECO:0000313" key="5">
    <source>
        <dbReference type="Proteomes" id="UP000070341"/>
    </source>
</evidence>
<dbReference type="Pfam" id="PF00596">
    <property type="entry name" value="Aldolase_II"/>
    <property type="match status" value="2"/>
</dbReference>
<dbReference type="AlphaFoldDB" id="A0A133V0C8"/>
<evidence type="ECO:0000256" key="2">
    <source>
        <dbReference type="ARBA" id="ARBA00023239"/>
    </source>
</evidence>
<dbReference type="Gene3D" id="3.40.225.10">
    <property type="entry name" value="Class II aldolase/adducin N-terminal domain"/>
    <property type="match status" value="2"/>
</dbReference>
<name>A0A133V0C8_9EURY</name>
<keyword evidence="1" id="KW-0479">Metal-binding</keyword>
<comment type="caution">
    <text evidence="4">The sequence shown here is derived from an EMBL/GenBank/DDBJ whole genome shotgun (WGS) entry which is preliminary data.</text>
</comment>
<keyword evidence="5" id="KW-1185">Reference proteome</keyword>
<dbReference type="GO" id="GO:0046872">
    <property type="term" value="F:metal ion binding"/>
    <property type="evidence" value="ECO:0007669"/>
    <property type="project" value="UniProtKB-KW"/>
</dbReference>
<dbReference type="Proteomes" id="UP000070341">
    <property type="component" value="Unassembled WGS sequence"/>
</dbReference>
<proteinExistence type="predicted"/>
<dbReference type="PANTHER" id="PTHR22789:SF0">
    <property type="entry name" value="3-OXO-TETRONATE 4-PHOSPHATE DECARBOXYLASE-RELATED"/>
    <property type="match status" value="1"/>
</dbReference>
<dbReference type="GO" id="GO:0005829">
    <property type="term" value="C:cytosol"/>
    <property type="evidence" value="ECO:0007669"/>
    <property type="project" value="TreeGrafter"/>
</dbReference>
<dbReference type="UniPathway" id="UPA00071"/>
<dbReference type="SMART" id="SM01007">
    <property type="entry name" value="Aldolase_II"/>
    <property type="match status" value="1"/>
</dbReference>
<evidence type="ECO:0000313" key="4">
    <source>
        <dbReference type="EMBL" id="KXA99884.1"/>
    </source>
</evidence>
<dbReference type="EMBL" id="LHXU01000027">
    <property type="protein sequence ID" value="KXA99884.1"/>
    <property type="molecule type" value="Genomic_DNA"/>
</dbReference>
<accession>A0A133V0C8</accession>
<evidence type="ECO:0000259" key="3">
    <source>
        <dbReference type="SMART" id="SM01007"/>
    </source>
</evidence>
<dbReference type="InterPro" id="IPR001303">
    <property type="entry name" value="Aldolase_II/adducin_N"/>
</dbReference>
<evidence type="ECO:0000256" key="1">
    <source>
        <dbReference type="ARBA" id="ARBA00022723"/>
    </source>
</evidence>